<gene>
    <name evidence="1" type="ORF">CEXT_92621</name>
</gene>
<reference evidence="1 2" key="1">
    <citation type="submission" date="2021-06" db="EMBL/GenBank/DDBJ databases">
        <title>Caerostris extrusa draft genome.</title>
        <authorList>
            <person name="Kono N."/>
            <person name="Arakawa K."/>
        </authorList>
    </citation>
    <scope>NUCLEOTIDE SEQUENCE [LARGE SCALE GENOMIC DNA]</scope>
</reference>
<proteinExistence type="predicted"/>
<comment type="caution">
    <text evidence="1">The sequence shown here is derived from an EMBL/GenBank/DDBJ whole genome shotgun (WGS) entry which is preliminary data.</text>
</comment>
<evidence type="ECO:0000313" key="1">
    <source>
        <dbReference type="EMBL" id="GIY29683.1"/>
    </source>
</evidence>
<keyword evidence="2" id="KW-1185">Reference proteome</keyword>
<dbReference type="Proteomes" id="UP001054945">
    <property type="component" value="Unassembled WGS sequence"/>
</dbReference>
<name>A0AAV4S637_CAEEX</name>
<organism evidence="1 2">
    <name type="scientific">Caerostris extrusa</name>
    <name type="common">Bark spider</name>
    <name type="synonym">Caerostris bankana</name>
    <dbReference type="NCBI Taxonomy" id="172846"/>
    <lineage>
        <taxon>Eukaryota</taxon>
        <taxon>Metazoa</taxon>
        <taxon>Ecdysozoa</taxon>
        <taxon>Arthropoda</taxon>
        <taxon>Chelicerata</taxon>
        <taxon>Arachnida</taxon>
        <taxon>Araneae</taxon>
        <taxon>Araneomorphae</taxon>
        <taxon>Entelegynae</taxon>
        <taxon>Araneoidea</taxon>
        <taxon>Araneidae</taxon>
        <taxon>Caerostris</taxon>
    </lineage>
</organism>
<dbReference type="AlphaFoldDB" id="A0AAV4S637"/>
<accession>A0AAV4S637</accession>
<dbReference type="EMBL" id="BPLR01009111">
    <property type="protein sequence ID" value="GIY29683.1"/>
    <property type="molecule type" value="Genomic_DNA"/>
</dbReference>
<sequence length="126" mass="14400">MWNSAGLLSMMIVRNNTKRLKQGGKNDRPSKQMRVDPFRIRESKCLTFSLLDHAQFYLAAFSCFIASFNPVPSRSPHAWRGREHFEDRISFDTKAGGMSRDGYCKVSKLSPPHYIQTGWNSPANCL</sequence>
<evidence type="ECO:0000313" key="2">
    <source>
        <dbReference type="Proteomes" id="UP001054945"/>
    </source>
</evidence>
<protein>
    <submittedName>
        <fullName evidence="1">Uncharacterized protein</fullName>
    </submittedName>
</protein>